<keyword evidence="5" id="KW-0131">Cell cycle</keyword>
<evidence type="ECO:0000256" key="1">
    <source>
        <dbReference type="ARBA" id="ARBA00004123"/>
    </source>
</evidence>
<dbReference type="PANTHER" id="PTHR10507">
    <property type="entry name" value="CDC45-RELATED PROTEIN"/>
    <property type="match status" value="1"/>
</dbReference>
<dbReference type="Proteomes" id="UP001497383">
    <property type="component" value="Chromosome 2"/>
</dbReference>
<dbReference type="RefSeq" id="XP_066828815.1">
    <property type="nucleotide sequence ID" value="XM_066971813.1"/>
</dbReference>
<dbReference type="Pfam" id="PF02724">
    <property type="entry name" value="CDC45"/>
    <property type="match status" value="1"/>
</dbReference>
<evidence type="ECO:0000256" key="3">
    <source>
        <dbReference type="ARBA" id="ARBA00022705"/>
    </source>
</evidence>
<evidence type="ECO:0000256" key="5">
    <source>
        <dbReference type="ARBA" id="ARBA00023306"/>
    </source>
</evidence>
<protein>
    <recommendedName>
        <fullName evidence="9">Cell division control protein 45</fullName>
    </recommendedName>
</protein>
<evidence type="ECO:0008006" key="9">
    <source>
        <dbReference type="Google" id="ProtNLM"/>
    </source>
</evidence>
<evidence type="ECO:0000313" key="8">
    <source>
        <dbReference type="Proteomes" id="UP001497383"/>
    </source>
</evidence>
<dbReference type="EMBL" id="OZ022406">
    <property type="protein sequence ID" value="CAK9437499.1"/>
    <property type="molecule type" value="Genomic_DNA"/>
</dbReference>
<sequence>MYIAPNHYLSAYRNLKRTSLSHSTCKLVIFVSCLDVDSLCAAKMLSVLFKKELVQYQLLPVVGYKDLKSHYERLDSDVANVILIGCGAMLDVENFLNINPEELLDASASGTVRDVDNLDLEKREAEFTRKIYIIDGNRPWNLDNLFGSDVVVCLDDGYVDGHLQEEKKAYEALVAEEDESDSDPSNDDEDDEDEVPETDEEDVDTDEDEPAEESAENNSDNSDGSILRKRKLQERSSKQLKKQRRQRKSASEDIIQAYYNQGSTVGTSNTITVYALLTAIGETNLESLWIAIIGTSSLDSHYPEIYDKLQPLLKEEVMRLNPRHESSNKKRADQTMLRIERDYHLFLLRHWTLYDSFFYSSHVNSKLNLWTDDGKKRLHKLFAKMGVSLAVAQQKWLYMDIKVKRQLPIIFRRYLPIYGLEGIVREGFVKTYGYSGQLSAMECVEALSALLELDEKFIQDSSKINEEDNRLIDSEEERIRRRMQRKESSWLKNFWSSWDALNINKSLAPTNNSSISGTNTAAHSSFDKLKGSDLLFKGLDYAKNLQQVTFRTGMSLLERKMIKNLKLYRLCVLNDGAVPDLEIFINPLILSKLGSWLIENLAELDFINGTNSLKPLVVASLDSASDTYLVIGMAPRYPRGMSASEKAKLLQEQDNERITADSMTTRLNKFSVAFSQLSQTSGAKVRVDSFDSSVIEIRKDDLPPFLEKLTLSGLI</sequence>
<feature type="compositionally biased region" description="Acidic residues" evidence="6">
    <location>
        <begin position="175"/>
        <end position="215"/>
    </location>
</feature>
<dbReference type="PANTHER" id="PTHR10507:SF0">
    <property type="entry name" value="CELL DIVISION CONTROL PROTEIN 45 HOMOLOG"/>
    <property type="match status" value="1"/>
</dbReference>
<evidence type="ECO:0000313" key="7">
    <source>
        <dbReference type="EMBL" id="CAK9437499.1"/>
    </source>
</evidence>
<feature type="region of interest" description="Disordered" evidence="6">
    <location>
        <begin position="175"/>
        <end position="248"/>
    </location>
</feature>
<reference evidence="7 8" key="1">
    <citation type="submission" date="2024-03" db="EMBL/GenBank/DDBJ databases">
        <authorList>
            <person name="Brejova B."/>
        </authorList>
    </citation>
    <scope>NUCLEOTIDE SEQUENCE [LARGE SCALE GENOMIC DNA]</scope>
    <source>
        <strain evidence="7 8">CBS 14171</strain>
    </source>
</reference>
<feature type="compositionally biased region" description="Basic residues" evidence="6">
    <location>
        <begin position="227"/>
        <end position="248"/>
    </location>
</feature>
<organism evidence="7 8">
    <name type="scientific">Lodderomyces beijingensis</name>
    <dbReference type="NCBI Taxonomy" id="1775926"/>
    <lineage>
        <taxon>Eukaryota</taxon>
        <taxon>Fungi</taxon>
        <taxon>Dikarya</taxon>
        <taxon>Ascomycota</taxon>
        <taxon>Saccharomycotina</taxon>
        <taxon>Pichiomycetes</taxon>
        <taxon>Debaryomycetaceae</taxon>
        <taxon>Candida/Lodderomyces clade</taxon>
        <taxon>Lodderomyces</taxon>
    </lineage>
</organism>
<comment type="subcellular location">
    <subcellularLocation>
        <location evidence="1">Nucleus</location>
    </subcellularLocation>
</comment>
<name>A0ABP0ZJ42_9ASCO</name>
<gene>
    <name evidence="7" type="ORF">LODBEIA_P18770</name>
</gene>
<dbReference type="InterPro" id="IPR003874">
    <property type="entry name" value="CDC45"/>
</dbReference>
<keyword evidence="4" id="KW-0539">Nucleus</keyword>
<proteinExistence type="inferred from homology"/>
<evidence type="ECO:0000256" key="6">
    <source>
        <dbReference type="SAM" id="MobiDB-lite"/>
    </source>
</evidence>
<evidence type="ECO:0000256" key="4">
    <source>
        <dbReference type="ARBA" id="ARBA00023242"/>
    </source>
</evidence>
<comment type="similarity">
    <text evidence="2">Belongs to the CDC45 family.</text>
</comment>
<keyword evidence="8" id="KW-1185">Reference proteome</keyword>
<dbReference type="GeneID" id="92207073"/>
<accession>A0ABP0ZJ42</accession>
<evidence type="ECO:0000256" key="2">
    <source>
        <dbReference type="ARBA" id="ARBA00010727"/>
    </source>
</evidence>
<keyword evidence="3" id="KW-0235">DNA replication</keyword>